<evidence type="ECO:0000313" key="4">
    <source>
        <dbReference type="Proteomes" id="UP000199421"/>
    </source>
</evidence>
<accession>A0A1H7WZK4</accession>
<evidence type="ECO:0000256" key="1">
    <source>
        <dbReference type="SAM" id="Phobius"/>
    </source>
</evidence>
<feature type="transmembrane region" description="Helical" evidence="1">
    <location>
        <begin position="12"/>
        <end position="30"/>
    </location>
</feature>
<keyword evidence="1" id="KW-1133">Transmembrane helix</keyword>
<proteinExistence type="predicted"/>
<reference evidence="4" key="1">
    <citation type="submission" date="2016-10" db="EMBL/GenBank/DDBJ databases">
        <authorList>
            <person name="Varghese N."/>
            <person name="Submissions S."/>
        </authorList>
    </citation>
    <scope>NUCLEOTIDE SEQUENCE [LARGE SCALE GENOMIC DNA]</scope>
    <source>
        <strain evidence="4">DSM 18733</strain>
    </source>
</reference>
<evidence type="ECO:0000313" key="3">
    <source>
        <dbReference type="EMBL" id="SEM26821.1"/>
    </source>
</evidence>
<dbReference type="InterPro" id="IPR024478">
    <property type="entry name" value="HlyB_4HB_MCP"/>
</dbReference>
<keyword evidence="1" id="KW-0472">Membrane</keyword>
<dbReference type="RefSeq" id="WP_093329849.1">
    <property type="nucleotide sequence ID" value="NZ_FOAF01000009.1"/>
</dbReference>
<dbReference type="STRING" id="407022.SAMN05661044_04737"/>
<keyword evidence="1" id="KW-0812">Transmembrane</keyword>
<gene>
    <name evidence="3" type="ORF">SAMN05661044_04737</name>
</gene>
<organism evidence="3 4">
    <name type="scientific">Olivibacter domesticus</name>
    <name type="common">Pseudosphingobacterium domesticum</name>
    <dbReference type="NCBI Taxonomy" id="407022"/>
    <lineage>
        <taxon>Bacteria</taxon>
        <taxon>Pseudomonadati</taxon>
        <taxon>Bacteroidota</taxon>
        <taxon>Sphingobacteriia</taxon>
        <taxon>Sphingobacteriales</taxon>
        <taxon>Sphingobacteriaceae</taxon>
        <taxon>Olivibacter</taxon>
    </lineage>
</organism>
<keyword evidence="4" id="KW-1185">Reference proteome</keyword>
<feature type="transmembrane region" description="Helical" evidence="1">
    <location>
        <begin position="190"/>
        <end position="211"/>
    </location>
</feature>
<dbReference type="Pfam" id="PF12729">
    <property type="entry name" value="4HB_MCP_1"/>
    <property type="match status" value="1"/>
</dbReference>
<dbReference type="OrthoDB" id="1438991at2"/>
<dbReference type="AlphaFoldDB" id="A0A1H7WZK4"/>
<evidence type="ECO:0000259" key="2">
    <source>
        <dbReference type="Pfam" id="PF12729"/>
    </source>
</evidence>
<sequence>MKWTYFIKQKIKVASLLFCIMACTILIRVLEDKNVKNISNSLLSLYDDRLVPASDIFYMAEHLHAKKYLILDFVSSSSPSQLIGLGNQLKPHSLAIDSLLNKYSETYLVAQEKQYLQNFKELLAAYTDLEKQLLGASLPELFQKTEQYKKESEIALSMAISKLSELEKLQTQVGRELMADAQFVVSGTKLFSILQIGLSIVIGVMVVVLVLESKSVVKSQQPFNMN</sequence>
<dbReference type="EMBL" id="FOAF01000009">
    <property type="protein sequence ID" value="SEM26821.1"/>
    <property type="molecule type" value="Genomic_DNA"/>
</dbReference>
<dbReference type="Proteomes" id="UP000199421">
    <property type="component" value="Unassembled WGS sequence"/>
</dbReference>
<feature type="domain" description="Chemotaxis methyl-accepting receptor HlyB-like 4HB MCP" evidence="2">
    <location>
        <begin position="7"/>
        <end position="183"/>
    </location>
</feature>
<name>A0A1H7WZK4_OLID1</name>
<protein>
    <submittedName>
        <fullName evidence="3">Four helix bundle sensory module for signal transduction</fullName>
    </submittedName>
</protein>